<dbReference type="InterPro" id="IPR011009">
    <property type="entry name" value="Kinase-like_dom_sf"/>
</dbReference>
<dbReference type="InterPro" id="IPR002213">
    <property type="entry name" value="UDP_glucos_trans"/>
</dbReference>
<dbReference type="PANTHER" id="PTHR48048">
    <property type="entry name" value="GLYCOSYLTRANSFERASE"/>
    <property type="match status" value="1"/>
</dbReference>
<dbReference type="Gene3D" id="1.10.510.10">
    <property type="entry name" value="Transferase(Phosphotransferase) domain 1"/>
    <property type="match status" value="1"/>
</dbReference>
<keyword evidence="2" id="KW-0808">Transferase</keyword>
<dbReference type="OrthoDB" id="5835829at2759"/>
<organism evidence="4 5">
    <name type="scientific">Coffea canephora</name>
    <name type="common">Robusta coffee</name>
    <dbReference type="NCBI Taxonomy" id="49390"/>
    <lineage>
        <taxon>Eukaryota</taxon>
        <taxon>Viridiplantae</taxon>
        <taxon>Streptophyta</taxon>
        <taxon>Embryophyta</taxon>
        <taxon>Tracheophyta</taxon>
        <taxon>Spermatophyta</taxon>
        <taxon>Magnoliopsida</taxon>
        <taxon>eudicotyledons</taxon>
        <taxon>Gunneridae</taxon>
        <taxon>Pentapetalae</taxon>
        <taxon>asterids</taxon>
        <taxon>lamiids</taxon>
        <taxon>Gentianales</taxon>
        <taxon>Rubiaceae</taxon>
        <taxon>Ixoroideae</taxon>
        <taxon>Gardenieae complex</taxon>
        <taxon>Bertiereae - Coffeeae clade</taxon>
        <taxon>Coffeeae</taxon>
        <taxon>Coffea</taxon>
    </lineage>
</organism>
<comment type="similarity">
    <text evidence="1">Belongs to the UDP-glycosyltransferase family.</text>
</comment>
<dbReference type="InterPro" id="IPR001245">
    <property type="entry name" value="Ser-Thr/Tyr_kinase_cat_dom"/>
</dbReference>
<dbReference type="PROSITE" id="PS00108">
    <property type="entry name" value="PROTEIN_KINASE_ST"/>
    <property type="match status" value="1"/>
</dbReference>
<dbReference type="Pfam" id="PF00201">
    <property type="entry name" value="UDPGT"/>
    <property type="match status" value="3"/>
</dbReference>
<dbReference type="InterPro" id="IPR008271">
    <property type="entry name" value="Ser/Thr_kinase_AS"/>
</dbReference>
<evidence type="ECO:0000313" key="4">
    <source>
        <dbReference type="EMBL" id="CDP11885.1"/>
    </source>
</evidence>
<dbReference type="EMBL" id="HG739144">
    <property type="protein sequence ID" value="CDP11885.1"/>
    <property type="molecule type" value="Genomic_DNA"/>
</dbReference>
<proteinExistence type="inferred from homology"/>
<dbReference type="SUPFAM" id="SSF53756">
    <property type="entry name" value="UDP-Glycosyltransferase/glycogen phosphorylase"/>
    <property type="match status" value="3"/>
</dbReference>
<accession>A0A068UTL2</accession>
<dbReference type="AlphaFoldDB" id="A0A068UTL2"/>
<dbReference type="PhylomeDB" id="A0A068UTL2"/>
<dbReference type="GO" id="GO:0035251">
    <property type="term" value="F:UDP-glucosyltransferase activity"/>
    <property type="evidence" value="ECO:0007669"/>
    <property type="project" value="InterPro"/>
</dbReference>
<keyword evidence="5" id="KW-1185">Reference proteome</keyword>
<dbReference type="Pfam" id="PF07714">
    <property type="entry name" value="PK_Tyr_Ser-Thr"/>
    <property type="match status" value="1"/>
</dbReference>
<gene>
    <name evidence="4" type="ORF">GSCOC_T00035168001</name>
</gene>
<evidence type="ECO:0000259" key="3">
    <source>
        <dbReference type="PROSITE" id="PS50011"/>
    </source>
</evidence>
<dbReference type="Gene3D" id="3.40.50.2000">
    <property type="entry name" value="Glycogen Phosphorylase B"/>
    <property type="match status" value="4"/>
</dbReference>
<reference evidence="5" key="1">
    <citation type="journal article" date="2014" name="Science">
        <title>The coffee genome provides insight into the convergent evolution of caffeine biosynthesis.</title>
        <authorList>
            <person name="Denoeud F."/>
            <person name="Carretero-Paulet L."/>
            <person name="Dereeper A."/>
            <person name="Droc G."/>
            <person name="Guyot R."/>
            <person name="Pietrella M."/>
            <person name="Zheng C."/>
            <person name="Alberti A."/>
            <person name="Anthony F."/>
            <person name="Aprea G."/>
            <person name="Aury J.M."/>
            <person name="Bento P."/>
            <person name="Bernard M."/>
            <person name="Bocs S."/>
            <person name="Campa C."/>
            <person name="Cenci A."/>
            <person name="Combes M.C."/>
            <person name="Crouzillat D."/>
            <person name="Da Silva C."/>
            <person name="Daddiego L."/>
            <person name="De Bellis F."/>
            <person name="Dussert S."/>
            <person name="Garsmeur O."/>
            <person name="Gayraud T."/>
            <person name="Guignon V."/>
            <person name="Jahn K."/>
            <person name="Jamilloux V."/>
            <person name="Joet T."/>
            <person name="Labadie K."/>
            <person name="Lan T."/>
            <person name="Leclercq J."/>
            <person name="Lepelley M."/>
            <person name="Leroy T."/>
            <person name="Li L.T."/>
            <person name="Librado P."/>
            <person name="Lopez L."/>
            <person name="Munoz A."/>
            <person name="Noel B."/>
            <person name="Pallavicini A."/>
            <person name="Perrotta G."/>
            <person name="Poncet V."/>
            <person name="Pot D."/>
            <person name="Priyono X."/>
            <person name="Rigoreau M."/>
            <person name="Rouard M."/>
            <person name="Rozas J."/>
            <person name="Tranchant-Dubreuil C."/>
            <person name="VanBuren R."/>
            <person name="Zhang Q."/>
            <person name="Andrade A.C."/>
            <person name="Argout X."/>
            <person name="Bertrand B."/>
            <person name="de Kochko A."/>
            <person name="Graziosi G."/>
            <person name="Henry R.J."/>
            <person name="Jayarama X."/>
            <person name="Ming R."/>
            <person name="Nagai C."/>
            <person name="Rounsley S."/>
            <person name="Sankoff D."/>
            <person name="Giuliano G."/>
            <person name="Albert V.A."/>
            <person name="Wincker P."/>
            <person name="Lashermes P."/>
        </authorList>
    </citation>
    <scope>NUCLEOTIDE SEQUENCE [LARGE SCALE GENOMIC DNA]</scope>
    <source>
        <strain evidence="5">cv. DH200-94</strain>
    </source>
</reference>
<dbReference type="InParanoid" id="A0A068UTL2"/>
<sequence>MKMRSKYTLYFDIDCVHAYKPQEVLYKMEFVWGATIECPSNWQLPAKNGEFAGEFENHGLALPEGFLDRTALIGKVVGWIPQMAILSHPAVGGFVSHYGWNSILESTWCGVPIAAWPVFGEQQFNAFQLVKELGMAVEISSDFSGANEHQPLAKAEQIEKGIREVMDGENDVRKEVKEFTEKCRQAMKTTIPSPLNLLLLYQMEKFKLLMMVSPLMGHLAQALELAKLMLARNNQLSITALIMELPIDPHGTARIQSLVAATNVEGLHFHHLPTPEDTSDWNITHRGLFTFKLLEYQKPHVREIASKTQKFSGFLIDFINTTMIDVADELGVPTYLFFTSGAAFLGLMLHFQTLEDEQNRGISDLVKGVSHLILPSFAKPVPIGVLPAIATHKEYWSTFVLKWTPVGGFVSHCGWNSTLESIFCGVPIATWPVQAEQQLNAFQLVKELGIAVEISLDYNQQRENQALVRAEQVEKGIREIMDVENEVRIRPCCRTPAVGGFVSHCGWNSTLESVWCGVPMATWPLQAARGATAECFSGGERVGNCIENVIGMGGCGVVYKGTLESGQKFLVYEFVPRGSLADHLEGIGKKQPLDWKTRVNIALGVAKGLHNLHCSACPPVIHRDIKSSNILLDNQLQAKLGDFGLARCGPPKVLDKSHLTFKCDIYSFGVVLLELIASRVDLNTDRQTT</sequence>
<dbReference type="GO" id="GO:0004672">
    <property type="term" value="F:protein kinase activity"/>
    <property type="evidence" value="ECO:0007669"/>
    <property type="project" value="InterPro"/>
</dbReference>
<dbReference type="Gramene" id="CDP11885">
    <property type="protein sequence ID" value="CDP11885"/>
    <property type="gene ID" value="GSCOC_T00035168001"/>
</dbReference>
<dbReference type="InterPro" id="IPR000719">
    <property type="entry name" value="Prot_kinase_dom"/>
</dbReference>
<dbReference type="CDD" id="cd03784">
    <property type="entry name" value="GT1_Gtf-like"/>
    <property type="match status" value="1"/>
</dbReference>
<dbReference type="OMA" id="AWVTKHR"/>
<evidence type="ECO:0000256" key="2">
    <source>
        <dbReference type="ARBA" id="ARBA00022679"/>
    </source>
</evidence>
<evidence type="ECO:0000256" key="1">
    <source>
        <dbReference type="ARBA" id="ARBA00009995"/>
    </source>
</evidence>
<evidence type="ECO:0000313" key="5">
    <source>
        <dbReference type="Proteomes" id="UP000295252"/>
    </source>
</evidence>
<dbReference type="FunFam" id="3.40.50.2000:FF:000056">
    <property type="entry name" value="Glycosyltransferase"/>
    <property type="match status" value="1"/>
</dbReference>
<dbReference type="Proteomes" id="UP000295252">
    <property type="component" value="Chromosome VII"/>
</dbReference>
<protein>
    <recommendedName>
        <fullName evidence="3">Protein kinase domain-containing protein</fullName>
    </recommendedName>
</protein>
<dbReference type="GO" id="GO:0005524">
    <property type="term" value="F:ATP binding"/>
    <property type="evidence" value="ECO:0007669"/>
    <property type="project" value="InterPro"/>
</dbReference>
<dbReference type="PROSITE" id="PS50011">
    <property type="entry name" value="PROTEIN_KINASE_DOM"/>
    <property type="match status" value="1"/>
</dbReference>
<dbReference type="PANTHER" id="PTHR48048:SF45">
    <property type="entry name" value="GLYCOSYLTRANSFERASE"/>
    <property type="match status" value="1"/>
</dbReference>
<dbReference type="InterPro" id="IPR050481">
    <property type="entry name" value="UDP-glycosyltransf_plant"/>
</dbReference>
<feature type="domain" description="Protein kinase" evidence="3">
    <location>
        <begin position="442"/>
        <end position="689"/>
    </location>
</feature>
<dbReference type="SMART" id="SM00220">
    <property type="entry name" value="S_TKc"/>
    <property type="match status" value="1"/>
</dbReference>
<dbReference type="SUPFAM" id="SSF56112">
    <property type="entry name" value="Protein kinase-like (PK-like)"/>
    <property type="match status" value="1"/>
</dbReference>
<name>A0A068UTL2_COFCA</name>